<comment type="caution">
    <text evidence="1">The sequence shown here is derived from an EMBL/GenBank/DDBJ whole genome shotgun (WGS) entry which is preliminary data.</text>
</comment>
<sequence length="101" mass="11500">MKIEDEIFSLTTPHSDIQFGISWGLAVKMIQQFGTILSPPFIQIQGLAETVDGKLLMMDFAMSRNDLWVMDLSHGDNKFYAEMSKNDFGRIAYVLDTYLNS</sequence>
<dbReference type="AlphaFoldDB" id="A0AA90TXE5"/>
<accession>A0AA90TXE5</accession>
<dbReference type="EMBL" id="JAVDQI010000001">
    <property type="protein sequence ID" value="MDR6221652.1"/>
    <property type="molecule type" value="Genomic_DNA"/>
</dbReference>
<evidence type="ECO:0000313" key="2">
    <source>
        <dbReference type="Proteomes" id="UP001185015"/>
    </source>
</evidence>
<organism evidence="1 2">
    <name type="scientific">Methanococcoides alaskense</name>
    <dbReference type="NCBI Taxonomy" id="325778"/>
    <lineage>
        <taxon>Archaea</taxon>
        <taxon>Methanobacteriati</taxon>
        <taxon>Methanobacteriota</taxon>
        <taxon>Stenosarchaea group</taxon>
        <taxon>Methanomicrobia</taxon>
        <taxon>Methanosarcinales</taxon>
        <taxon>Methanosarcinaceae</taxon>
        <taxon>Methanococcoides</taxon>
    </lineage>
</organism>
<dbReference type="RefSeq" id="WP_270096519.1">
    <property type="nucleotide sequence ID" value="NZ_JAQFFK010000003.1"/>
</dbReference>
<name>A0AA90TXE5_9EURY</name>
<protein>
    <submittedName>
        <fullName evidence="1">Uncharacterized protein</fullName>
    </submittedName>
</protein>
<evidence type="ECO:0000313" key="1">
    <source>
        <dbReference type="EMBL" id="MDR6221652.1"/>
    </source>
</evidence>
<keyword evidence="2" id="KW-1185">Reference proteome</keyword>
<reference evidence="1 2" key="1">
    <citation type="submission" date="2023-07" db="EMBL/GenBank/DDBJ databases">
        <title>Genomic Encyclopedia of Type Strains, Phase IV (KMG-IV): sequencing the most valuable type-strain genomes for metagenomic binning, comparative biology and taxonomic classification.</title>
        <authorList>
            <person name="Goeker M."/>
        </authorList>
    </citation>
    <scope>NUCLEOTIDE SEQUENCE [LARGE SCALE GENOMIC DNA]</scope>
    <source>
        <strain evidence="1 2">DSM 17273</strain>
    </source>
</reference>
<dbReference type="Proteomes" id="UP001185015">
    <property type="component" value="Unassembled WGS sequence"/>
</dbReference>
<gene>
    <name evidence="1" type="ORF">J2750_000084</name>
</gene>
<proteinExistence type="predicted"/>